<evidence type="ECO:0000259" key="6">
    <source>
        <dbReference type="Pfam" id="PF00724"/>
    </source>
</evidence>
<comment type="caution">
    <text evidence="7">The sequence shown here is derived from an EMBL/GenBank/DDBJ whole genome shotgun (WGS) entry which is preliminary data.</text>
</comment>
<dbReference type="GO" id="GO:0003959">
    <property type="term" value="F:NADPH dehydrogenase activity"/>
    <property type="evidence" value="ECO:0007669"/>
    <property type="project" value="InterPro"/>
</dbReference>
<keyword evidence="5" id="KW-0560">Oxidoreductase</keyword>
<organism evidence="7">
    <name type="scientific">freshwater metagenome</name>
    <dbReference type="NCBI Taxonomy" id="449393"/>
    <lineage>
        <taxon>unclassified sequences</taxon>
        <taxon>metagenomes</taxon>
        <taxon>ecological metagenomes</taxon>
    </lineage>
</organism>
<protein>
    <submittedName>
        <fullName evidence="7">NADH-dependent flavin oxidoreductase</fullName>
    </submittedName>
</protein>
<feature type="domain" description="NADH:flavin oxidoreductase/NADH oxidase N-terminal" evidence="6">
    <location>
        <begin position="3"/>
        <end position="339"/>
    </location>
</feature>
<dbReference type="AlphaFoldDB" id="A0A094QLM4"/>
<dbReference type="GO" id="GO:0010181">
    <property type="term" value="F:FMN binding"/>
    <property type="evidence" value="ECO:0007669"/>
    <property type="project" value="InterPro"/>
</dbReference>
<dbReference type="CDD" id="cd02932">
    <property type="entry name" value="OYE_YqiM_FMN"/>
    <property type="match status" value="1"/>
</dbReference>
<dbReference type="InterPro" id="IPR001155">
    <property type="entry name" value="OxRdtase_FMN_N"/>
</dbReference>
<name>A0A094QLM4_9ZZZZ</name>
<dbReference type="PANTHER" id="PTHR43303">
    <property type="entry name" value="NADPH DEHYDROGENASE C23G7.10C-RELATED"/>
    <property type="match status" value="1"/>
</dbReference>
<dbReference type="PANTHER" id="PTHR43303:SF4">
    <property type="entry name" value="NADPH DEHYDROGENASE C23G7.10C-RELATED"/>
    <property type="match status" value="1"/>
</dbReference>
<comment type="cofactor">
    <cofactor evidence="1">
        <name>FMN</name>
        <dbReference type="ChEBI" id="CHEBI:58210"/>
    </cofactor>
</comment>
<evidence type="ECO:0000256" key="5">
    <source>
        <dbReference type="ARBA" id="ARBA00023002"/>
    </source>
</evidence>
<keyword evidence="2" id="KW-0285">Flavoprotein</keyword>
<reference evidence="7" key="1">
    <citation type="submission" date="2014-06" db="EMBL/GenBank/DDBJ databases">
        <title>Key roles for freshwater Actinobacteria revealed by deep metagenomic sequencing.</title>
        <authorList>
            <person name="Ghai R."/>
            <person name="Mizuno C.M."/>
            <person name="Picazo A."/>
            <person name="Camacho A."/>
            <person name="Rodriguez-Valera F."/>
        </authorList>
    </citation>
    <scope>NUCLEOTIDE SEQUENCE</scope>
</reference>
<evidence type="ECO:0000256" key="2">
    <source>
        <dbReference type="ARBA" id="ARBA00022630"/>
    </source>
</evidence>
<evidence type="ECO:0000256" key="1">
    <source>
        <dbReference type="ARBA" id="ARBA00001917"/>
    </source>
</evidence>
<evidence type="ECO:0000313" key="7">
    <source>
        <dbReference type="EMBL" id="KGA15411.1"/>
    </source>
</evidence>
<dbReference type="SUPFAM" id="SSF51395">
    <property type="entry name" value="FMN-linked oxidoreductases"/>
    <property type="match status" value="1"/>
</dbReference>
<evidence type="ECO:0000256" key="3">
    <source>
        <dbReference type="ARBA" id="ARBA00022643"/>
    </source>
</evidence>
<evidence type="ECO:0000256" key="4">
    <source>
        <dbReference type="ARBA" id="ARBA00022857"/>
    </source>
</evidence>
<sequence>MSKLFSELTVGGVTFKNRAWVSPMCQYSAVEGVIQDWHAVHYGSLITGGAGLVMVEASAVSAEGRITPRCAGIWTDQQAQVWAEVPRFAQRFGVKTGIQLAHAGRKGSTNVPWEKPGSVAPSDGGWQTIAPSAVAFDGYAAPREMTLDEIEELKGQFAAAAERALGAGFDVIEIHAAHGYLLHEFLSPISNKRTDEYGGSFENRIRLLCEIASYVRLIVPASHGLFVRISASDWIVGGWSIEDSVALSRELKARGVDLIDCSSAGISPEQQIEVGPGYQVKFARQIQQEAGILTNAVGMITTGEQAEEILSDGAVSAVMIARAMLGNPRWPIQAAADLGDEIPWPNQYARGFTAR</sequence>
<proteinExistence type="predicted"/>
<dbReference type="Gene3D" id="3.20.20.70">
    <property type="entry name" value="Aldolase class I"/>
    <property type="match status" value="1"/>
</dbReference>
<dbReference type="Pfam" id="PF00724">
    <property type="entry name" value="Oxidored_FMN"/>
    <property type="match status" value="1"/>
</dbReference>
<dbReference type="GO" id="GO:0050661">
    <property type="term" value="F:NADP binding"/>
    <property type="evidence" value="ECO:0007669"/>
    <property type="project" value="InterPro"/>
</dbReference>
<keyword evidence="3" id="KW-0288">FMN</keyword>
<dbReference type="InterPro" id="IPR013785">
    <property type="entry name" value="Aldolase_TIM"/>
</dbReference>
<dbReference type="EMBL" id="JNSL01000114">
    <property type="protein sequence ID" value="KGA15411.1"/>
    <property type="molecule type" value="Genomic_DNA"/>
</dbReference>
<keyword evidence="4" id="KW-0521">NADP</keyword>
<accession>A0A094QLM4</accession>
<dbReference type="InterPro" id="IPR044152">
    <property type="entry name" value="YqjM-like"/>
</dbReference>
<gene>
    <name evidence="7" type="ORF">GM51_14915</name>
</gene>